<dbReference type="Gene3D" id="3.40.50.1700">
    <property type="entry name" value="Glycoside hydrolase family 3 C-terminal domain"/>
    <property type="match status" value="1"/>
</dbReference>
<keyword evidence="7" id="KW-1185">Reference proteome</keyword>
<dbReference type="InterPro" id="IPR017853">
    <property type="entry name" value="GH"/>
</dbReference>
<evidence type="ECO:0000256" key="1">
    <source>
        <dbReference type="ARBA" id="ARBA00005336"/>
    </source>
</evidence>
<organism evidence="6 7">
    <name type="scientific">Agrococcus jejuensis</name>
    <dbReference type="NCBI Taxonomy" id="399736"/>
    <lineage>
        <taxon>Bacteria</taxon>
        <taxon>Bacillati</taxon>
        <taxon>Actinomycetota</taxon>
        <taxon>Actinomycetes</taxon>
        <taxon>Micrococcales</taxon>
        <taxon>Microbacteriaceae</taxon>
        <taxon>Agrococcus</taxon>
    </lineage>
</organism>
<dbReference type="OrthoDB" id="3187421at2"/>
<dbReference type="Proteomes" id="UP000198822">
    <property type="component" value="Chromosome I"/>
</dbReference>
<dbReference type="InterPro" id="IPR036881">
    <property type="entry name" value="Glyco_hydro_3_C_sf"/>
</dbReference>
<dbReference type="InterPro" id="IPR050288">
    <property type="entry name" value="Cellulose_deg_GH3"/>
</dbReference>
<dbReference type="AlphaFoldDB" id="A0A1G8C819"/>
<dbReference type="Gene3D" id="2.60.120.260">
    <property type="entry name" value="Galactose-binding domain-like"/>
    <property type="match status" value="1"/>
</dbReference>
<dbReference type="InterPro" id="IPR001764">
    <property type="entry name" value="Glyco_hydro_3_N"/>
</dbReference>
<evidence type="ECO:0000313" key="7">
    <source>
        <dbReference type="Proteomes" id="UP000198822"/>
    </source>
</evidence>
<dbReference type="PRINTS" id="PR00133">
    <property type="entry name" value="GLHYDRLASE3"/>
</dbReference>
<evidence type="ECO:0000256" key="2">
    <source>
        <dbReference type="ARBA" id="ARBA00022801"/>
    </source>
</evidence>
<dbReference type="Pfam" id="PF01915">
    <property type="entry name" value="Glyco_hydro_3_C"/>
    <property type="match status" value="1"/>
</dbReference>
<dbReference type="PROSITE" id="PS00775">
    <property type="entry name" value="GLYCOSYL_HYDROL_F3"/>
    <property type="match status" value="1"/>
</dbReference>
<dbReference type="Pfam" id="PF14310">
    <property type="entry name" value="Fn3-like"/>
    <property type="match status" value="1"/>
</dbReference>
<sequence>MTPKPAAWSTALPQPHREPTDAWLDERIALLDLPTKVGLLTGETAWRLPAIPAIGLRGLTMSDGPVGVRGTGEVDGERSLLLPSPTALAAHFDPEIMDRVGRLIAAEARRKGVDVVLAPQVNLQRTPVGGRHFECLSEDPLLTSVLGAAFVAGIQAGGVAACIKHYVANDSETQRTEYVSDVDERTLREAYLPPFEAAVRAGAWAIMAAYNDVDDGTESAPMTEHRHLLRDVLRDEWGFDGIVVSDWLAASTTDETALGGLDVTMPGPGGPWGEALVAAVRAGRVPEEVVDAQVRNVLRVAARTGCFDGTSPVPPPADDRDRALVRASASGAVVVLRRPASGLPSIVGARSVALIGPNAVRPHVLGGGSSTVHPERIVTPEQGIVAALPDAEVHVRRGGSSRRFPDPMPQVDVPVPGGVVLHARLVGDGVDEPIAGPWEGWLHDIAEGVDHVELVGEALLAEPGTHVLQLGTVGRHRVEVDGVVVSESEQRASHEVVLDSSVNNPDGVQHAIEVDEPRTVTIRVMLDVIRAGGYGRFARGVLRHRPPSEQVETEIAEAVAAARDADVAIVVVGTTEESESEGWDRTTLALPGRQDELVTRILDVAPDAIVVVNAGAPVLLPWLDRARTVLWGWFGGQEWGGALADVLTGVAEPAGRLPWTLPASEADVPVPHAIPDAGLRVDYADGLDVGYRGWLRSGAVPAASFGHGLGWTDVAYRGASAGLDGDAIVVDVELAETAGRAGSEVVQAYLLADPSDPDDADRPVASLAGFARVQVAAGETVHATVRVETDALRRWDGGWRIPAGRVRLAIGGSLAAALDPATGTTVAIDHPGCAREQLAVGASALPGGAR</sequence>
<dbReference type="Gene3D" id="3.20.20.300">
    <property type="entry name" value="Glycoside hydrolase, family 3, N-terminal domain"/>
    <property type="match status" value="1"/>
</dbReference>
<keyword evidence="4" id="KW-0326">Glycosidase</keyword>
<dbReference type="InterPro" id="IPR026891">
    <property type="entry name" value="Fn3-like"/>
</dbReference>
<keyword evidence="2 4" id="KW-0378">Hydrolase</keyword>
<dbReference type="EMBL" id="LT629695">
    <property type="protein sequence ID" value="SDH41453.1"/>
    <property type="molecule type" value="Genomic_DNA"/>
</dbReference>
<keyword evidence="3" id="KW-0119">Carbohydrate metabolism</keyword>
<dbReference type="GO" id="GO:0005975">
    <property type="term" value="P:carbohydrate metabolic process"/>
    <property type="evidence" value="ECO:0007669"/>
    <property type="project" value="InterPro"/>
</dbReference>
<dbReference type="RefSeq" id="WP_092506793.1">
    <property type="nucleotide sequence ID" value="NZ_LT629695.1"/>
</dbReference>
<dbReference type="SUPFAM" id="SSF51445">
    <property type="entry name" value="(Trans)glycosidases"/>
    <property type="match status" value="1"/>
</dbReference>
<dbReference type="PANTHER" id="PTHR42715:SF10">
    <property type="entry name" value="BETA-GLUCOSIDASE"/>
    <property type="match status" value="1"/>
</dbReference>
<protein>
    <submittedName>
        <fullName evidence="6">Beta-glucosidase</fullName>
    </submittedName>
</protein>
<name>A0A1G8C819_9MICO</name>
<dbReference type="STRING" id="399736.SAMN04489720_1193"/>
<dbReference type="GO" id="GO:0004553">
    <property type="term" value="F:hydrolase activity, hydrolyzing O-glycosyl compounds"/>
    <property type="evidence" value="ECO:0007669"/>
    <property type="project" value="InterPro"/>
</dbReference>
<dbReference type="InterPro" id="IPR013783">
    <property type="entry name" value="Ig-like_fold"/>
</dbReference>
<evidence type="ECO:0000256" key="3">
    <source>
        <dbReference type="ARBA" id="ARBA00023277"/>
    </source>
</evidence>
<dbReference type="Pfam" id="PF00933">
    <property type="entry name" value="Glyco_hydro_3"/>
    <property type="match status" value="1"/>
</dbReference>
<dbReference type="InterPro" id="IPR036962">
    <property type="entry name" value="Glyco_hydro_3_N_sf"/>
</dbReference>
<dbReference type="PANTHER" id="PTHR42715">
    <property type="entry name" value="BETA-GLUCOSIDASE"/>
    <property type="match status" value="1"/>
</dbReference>
<gene>
    <name evidence="6" type="ORF">SAMN04489720_1193</name>
</gene>
<comment type="similarity">
    <text evidence="1 4">Belongs to the glycosyl hydrolase 3 family.</text>
</comment>
<evidence type="ECO:0000256" key="4">
    <source>
        <dbReference type="RuleBase" id="RU361161"/>
    </source>
</evidence>
<accession>A0A1G8C819</accession>
<dbReference type="SUPFAM" id="SSF52279">
    <property type="entry name" value="Beta-D-glucan exohydrolase, C-terminal domain"/>
    <property type="match status" value="1"/>
</dbReference>
<reference evidence="7" key="1">
    <citation type="submission" date="2016-10" db="EMBL/GenBank/DDBJ databases">
        <authorList>
            <person name="Varghese N."/>
            <person name="Submissions S."/>
        </authorList>
    </citation>
    <scope>NUCLEOTIDE SEQUENCE [LARGE SCALE GENOMIC DNA]</scope>
    <source>
        <strain evidence="7">DSM 22002</strain>
    </source>
</reference>
<dbReference type="InterPro" id="IPR002772">
    <property type="entry name" value="Glyco_hydro_3_C"/>
</dbReference>
<proteinExistence type="inferred from homology"/>
<evidence type="ECO:0000259" key="5">
    <source>
        <dbReference type="SMART" id="SM01217"/>
    </source>
</evidence>
<dbReference type="InterPro" id="IPR019800">
    <property type="entry name" value="Glyco_hydro_3_AS"/>
</dbReference>
<dbReference type="SMART" id="SM01217">
    <property type="entry name" value="Fn3_like"/>
    <property type="match status" value="1"/>
</dbReference>
<dbReference type="Gene3D" id="2.60.40.10">
    <property type="entry name" value="Immunoglobulins"/>
    <property type="match status" value="1"/>
</dbReference>
<feature type="domain" description="Fibronectin type III-like" evidence="5">
    <location>
        <begin position="744"/>
        <end position="814"/>
    </location>
</feature>
<evidence type="ECO:0000313" key="6">
    <source>
        <dbReference type="EMBL" id="SDH41453.1"/>
    </source>
</evidence>